<sequence length="378" mass="39517">MFRHPLFRRDHPELLTGIRRQQRKNEPEIAAAPSHSTAGPSSERAAKRRRGSNGATPVLGDAPWDWNALAAGDVSGEAPPADASAVASGSGSAPLSADLEARFEAQAARIDEQSRMLNQLARGVLHSRQQAAATATKAHLALSAVCLAVEAGALQIDVAGRLTTALARISEFGEACESMRQGLAVTDLLGDASNESDPPAKRAAGTSRPSTAGNPRRGRNRPATLEEILQAISAGDDGEGSSSSDRQAQRAPGDAQDHDGEASPDEQRDVAEPSTHQAHHEAEHDASMRDAEELVASAGGAADAQHGGVADGDAAEQEQSERSDMRMLLEPSTYEHEQGAEHDAQLHAAGGSLEAPEPLQRTSEMAAAHGAHDVYRAG</sequence>
<dbReference type="AlphaFoldDB" id="A0A316ZEP6"/>
<feature type="compositionally biased region" description="Basic and acidic residues" evidence="1">
    <location>
        <begin position="255"/>
        <end position="271"/>
    </location>
</feature>
<organism evidence="2 3">
    <name type="scientific">Tilletiopsis washingtonensis</name>
    <dbReference type="NCBI Taxonomy" id="58919"/>
    <lineage>
        <taxon>Eukaryota</taxon>
        <taxon>Fungi</taxon>
        <taxon>Dikarya</taxon>
        <taxon>Basidiomycota</taxon>
        <taxon>Ustilaginomycotina</taxon>
        <taxon>Exobasidiomycetes</taxon>
        <taxon>Entylomatales</taxon>
        <taxon>Entylomatales incertae sedis</taxon>
        <taxon>Tilletiopsis</taxon>
    </lineage>
</organism>
<dbReference type="RefSeq" id="XP_025600499.1">
    <property type="nucleotide sequence ID" value="XM_025739486.1"/>
</dbReference>
<dbReference type="Proteomes" id="UP000245946">
    <property type="component" value="Unassembled WGS sequence"/>
</dbReference>
<feature type="region of interest" description="Disordered" evidence="1">
    <location>
        <begin position="1"/>
        <end position="60"/>
    </location>
</feature>
<protein>
    <submittedName>
        <fullName evidence="2">Uncharacterized protein</fullName>
    </submittedName>
</protein>
<feature type="compositionally biased region" description="Low complexity" evidence="1">
    <location>
        <begin position="78"/>
        <end position="91"/>
    </location>
</feature>
<gene>
    <name evidence="2" type="ORF">FA09DRAFT_210192</name>
</gene>
<feature type="compositionally biased region" description="Basic and acidic residues" evidence="1">
    <location>
        <begin position="319"/>
        <end position="345"/>
    </location>
</feature>
<reference evidence="2 3" key="1">
    <citation type="journal article" date="2018" name="Mol. Biol. Evol.">
        <title>Broad Genomic Sampling Reveals a Smut Pathogenic Ancestry of the Fungal Clade Ustilaginomycotina.</title>
        <authorList>
            <person name="Kijpornyongpan T."/>
            <person name="Mondo S.J."/>
            <person name="Barry K."/>
            <person name="Sandor L."/>
            <person name="Lee J."/>
            <person name="Lipzen A."/>
            <person name="Pangilinan J."/>
            <person name="LaButti K."/>
            <person name="Hainaut M."/>
            <person name="Henrissat B."/>
            <person name="Grigoriev I.V."/>
            <person name="Spatafora J.W."/>
            <person name="Aime M.C."/>
        </authorList>
    </citation>
    <scope>NUCLEOTIDE SEQUENCE [LARGE SCALE GENOMIC DNA]</scope>
    <source>
        <strain evidence="2 3">MCA 4186</strain>
    </source>
</reference>
<keyword evidence="3" id="KW-1185">Reference proteome</keyword>
<name>A0A316ZEP6_9BASI</name>
<dbReference type="GeneID" id="37267032"/>
<feature type="region of interest" description="Disordered" evidence="1">
    <location>
        <begin position="72"/>
        <end position="91"/>
    </location>
</feature>
<accession>A0A316ZEP6</accession>
<feature type="compositionally biased region" description="Basic and acidic residues" evidence="1">
    <location>
        <begin position="278"/>
        <end position="292"/>
    </location>
</feature>
<evidence type="ECO:0000313" key="2">
    <source>
        <dbReference type="EMBL" id="PWO00221.1"/>
    </source>
</evidence>
<evidence type="ECO:0000256" key="1">
    <source>
        <dbReference type="SAM" id="MobiDB-lite"/>
    </source>
</evidence>
<evidence type="ECO:0000313" key="3">
    <source>
        <dbReference type="Proteomes" id="UP000245946"/>
    </source>
</evidence>
<dbReference type="EMBL" id="KZ819286">
    <property type="protein sequence ID" value="PWO00221.1"/>
    <property type="molecule type" value="Genomic_DNA"/>
</dbReference>
<proteinExistence type="predicted"/>
<feature type="region of interest" description="Disordered" evidence="1">
    <location>
        <begin position="189"/>
        <end position="378"/>
    </location>
</feature>